<gene>
    <name evidence="1" type="ORF">DPM33_08335</name>
</gene>
<dbReference type="OrthoDB" id="9806524at2"/>
<comment type="caution">
    <text evidence="1">The sequence shown here is derived from an EMBL/GenBank/DDBJ whole genome shotgun (WGS) entry which is preliminary data.</text>
</comment>
<sequence>MAEARNDMASAASAASNGLPLFYLKPEALNPIRHGSLGLIARADFGFARSAHAIPIAASEMPGAMRSYPIVFIGPAKAPVIITGVRQNENLFVDADGRWTEPHYIPAYVRRYPFILADESAASGRLTLCVDRASERVVDQLVAPFRDDGGKLAPFFNGTEPTEATKQALAFCSQFQNDFNATRAIVEKIDAHGLFAPRQSKVTLEGGEVLNLTDFQVIDEQALNKLGDEAFLDLRKSGALALIYCHLASSNSWSSLVYQASLRKRI</sequence>
<dbReference type="RefSeq" id="WP_112096937.1">
    <property type="nucleotide sequence ID" value="NZ_QMBP01000003.1"/>
</dbReference>
<accession>A0A330HSV7</accession>
<reference evidence="1 2" key="2">
    <citation type="submission" date="2018-07" db="EMBL/GenBank/DDBJ databases">
        <title>Diversity of Mesorhizobium strains in Brazil.</title>
        <authorList>
            <person name="Helene L.C.F."/>
            <person name="Dall'Agnol R."/>
            <person name="Delamuta J.R.M."/>
            <person name="Hungria M."/>
        </authorList>
    </citation>
    <scope>NUCLEOTIDE SEQUENCE [LARGE SCALE GENOMIC DNA]</scope>
    <source>
        <strain evidence="1 2">AC99b</strain>
    </source>
</reference>
<evidence type="ECO:0000313" key="1">
    <source>
        <dbReference type="EMBL" id="RAZ91303.1"/>
    </source>
</evidence>
<dbReference type="Pfam" id="PF07277">
    <property type="entry name" value="SapC"/>
    <property type="match status" value="1"/>
</dbReference>
<keyword evidence="2" id="KW-1185">Reference proteome</keyword>
<dbReference type="Proteomes" id="UP000251558">
    <property type="component" value="Unassembled WGS sequence"/>
</dbReference>
<dbReference type="EMBL" id="QMBP01000003">
    <property type="protein sequence ID" value="RAZ91303.1"/>
    <property type="molecule type" value="Genomic_DNA"/>
</dbReference>
<dbReference type="InterPro" id="IPR010836">
    <property type="entry name" value="SapC"/>
</dbReference>
<evidence type="ECO:0000313" key="2">
    <source>
        <dbReference type="Proteomes" id="UP000251558"/>
    </source>
</evidence>
<reference evidence="2" key="1">
    <citation type="submission" date="2018-06" db="EMBL/GenBank/DDBJ databases">
        <authorList>
            <person name="Helene L.C."/>
            <person name="Dall'Agnol R."/>
            <person name="Delamuta J.R."/>
            <person name="Hungria M."/>
        </authorList>
    </citation>
    <scope>NUCLEOTIDE SEQUENCE [LARGE SCALE GENOMIC DNA]</scope>
    <source>
        <strain evidence="2">AC99b</strain>
    </source>
</reference>
<name>A0A330HSV7_9HYPH</name>
<organism evidence="1 2">
    <name type="scientific">Mesorhizobium hawassense</name>
    <dbReference type="NCBI Taxonomy" id="1209954"/>
    <lineage>
        <taxon>Bacteria</taxon>
        <taxon>Pseudomonadati</taxon>
        <taxon>Pseudomonadota</taxon>
        <taxon>Alphaproteobacteria</taxon>
        <taxon>Hyphomicrobiales</taxon>
        <taxon>Phyllobacteriaceae</taxon>
        <taxon>Mesorhizobium</taxon>
    </lineage>
</organism>
<protein>
    <submittedName>
        <fullName evidence="1">SapC family protein</fullName>
    </submittedName>
</protein>
<dbReference type="AlphaFoldDB" id="A0A330HSV7"/>
<proteinExistence type="predicted"/>